<proteinExistence type="predicted"/>
<dbReference type="AlphaFoldDB" id="A0A0N5D1U1"/>
<keyword evidence="1" id="KW-0472">Membrane</keyword>
<keyword evidence="1" id="KW-1133">Transmembrane helix</keyword>
<dbReference type="EMBL" id="UYYF01004448">
    <property type="protein sequence ID" value="VDN04216.1"/>
    <property type="molecule type" value="Genomic_DNA"/>
</dbReference>
<evidence type="ECO:0000313" key="3">
    <source>
        <dbReference type="Proteomes" id="UP000276776"/>
    </source>
</evidence>
<keyword evidence="1" id="KW-0812">Transmembrane</keyword>
<reference evidence="4" key="1">
    <citation type="submission" date="2017-02" db="UniProtKB">
        <authorList>
            <consortium name="WormBaseParasite"/>
        </authorList>
    </citation>
    <scope>IDENTIFICATION</scope>
</reference>
<sequence length="68" mass="7678">MPGTASLITLVQLAAPVLIHLLIAVTVDGLIFLIIYLDIQWNYICLIIKLLQSADQITFILRILQHCY</sequence>
<dbReference type="Proteomes" id="UP000276776">
    <property type="component" value="Unassembled WGS sequence"/>
</dbReference>
<feature type="transmembrane region" description="Helical" evidence="1">
    <location>
        <begin position="17"/>
        <end position="39"/>
    </location>
</feature>
<gene>
    <name evidence="2" type="ORF">TCLT_LOCUS6820</name>
</gene>
<accession>A0A0N5D1U1</accession>
<reference evidence="2 3" key="2">
    <citation type="submission" date="2018-11" db="EMBL/GenBank/DDBJ databases">
        <authorList>
            <consortium name="Pathogen Informatics"/>
        </authorList>
    </citation>
    <scope>NUCLEOTIDE SEQUENCE [LARGE SCALE GENOMIC DNA]</scope>
</reference>
<dbReference type="WBParaSite" id="TCLT_0000683101-mRNA-1">
    <property type="protein sequence ID" value="TCLT_0000683101-mRNA-1"/>
    <property type="gene ID" value="TCLT_0000683101"/>
</dbReference>
<protein>
    <submittedName>
        <fullName evidence="4">E5</fullName>
    </submittedName>
</protein>
<evidence type="ECO:0000256" key="1">
    <source>
        <dbReference type="SAM" id="Phobius"/>
    </source>
</evidence>
<organism evidence="4">
    <name type="scientific">Thelazia callipaeda</name>
    <name type="common">Oriental eyeworm</name>
    <name type="synonym">Parasitic nematode</name>
    <dbReference type="NCBI Taxonomy" id="103827"/>
    <lineage>
        <taxon>Eukaryota</taxon>
        <taxon>Metazoa</taxon>
        <taxon>Ecdysozoa</taxon>
        <taxon>Nematoda</taxon>
        <taxon>Chromadorea</taxon>
        <taxon>Rhabditida</taxon>
        <taxon>Spirurina</taxon>
        <taxon>Spiruromorpha</taxon>
        <taxon>Thelazioidea</taxon>
        <taxon>Thelaziidae</taxon>
        <taxon>Thelazia</taxon>
    </lineage>
</organism>
<keyword evidence="3" id="KW-1185">Reference proteome</keyword>
<evidence type="ECO:0000313" key="2">
    <source>
        <dbReference type="EMBL" id="VDN04216.1"/>
    </source>
</evidence>
<name>A0A0N5D1U1_THECL</name>
<evidence type="ECO:0000313" key="4">
    <source>
        <dbReference type="WBParaSite" id="TCLT_0000683101-mRNA-1"/>
    </source>
</evidence>